<name>A0ABN0UTF0_9ACTN</name>
<evidence type="ECO:0000256" key="1">
    <source>
        <dbReference type="ARBA" id="ARBA00004196"/>
    </source>
</evidence>
<sequence length="366" mass="38554">MFTLRRGVAVAAAMLLALTATACESSDQDPDSDRSSDTAKIALLLPESQTTRYEQFDKPLFEAKVKALCARCDVVYSNANQQTDTQQQQAESALNDDAEVLVLDPVDGAAAATIVRAAKAKNVPVISYDRLVTGADVDFYISFDNEKVGALQATSLVEKLKADGTTSGNVVMINGSPTDNNARLFNKGAKSVLSTSGFRLQPAGDYFTPEWKPENAQTFMDGQISALGKDGFVGVYAANDGTAGGAIAAMKAAGVSPLPPVTGQDAELAAIQRIINGDQYMTVYKAIQPEAEKAAEMAVALVLGRDVVGADAKVNNGVKDVPSVLLPPVAVTKDNIKRTVVADQFYTVAQICTPDYATACKTAGLQ</sequence>
<reference evidence="5 6" key="1">
    <citation type="journal article" date="2019" name="Int. J. Syst. Evol. Microbiol.">
        <title>The Global Catalogue of Microorganisms (GCM) 10K type strain sequencing project: providing services to taxonomists for standard genome sequencing and annotation.</title>
        <authorList>
            <consortium name="The Broad Institute Genomics Platform"/>
            <consortium name="The Broad Institute Genome Sequencing Center for Infectious Disease"/>
            <person name="Wu L."/>
            <person name="Ma J."/>
        </authorList>
    </citation>
    <scope>NUCLEOTIDE SEQUENCE [LARGE SCALE GENOMIC DNA]</scope>
    <source>
        <strain evidence="5 6">JCM 10425</strain>
    </source>
</reference>
<evidence type="ECO:0000256" key="2">
    <source>
        <dbReference type="ARBA" id="ARBA00022729"/>
    </source>
</evidence>
<feature type="signal peptide" evidence="3">
    <location>
        <begin position="1"/>
        <end position="22"/>
    </location>
</feature>
<evidence type="ECO:0000256" key="3">
    <source>
        <dbReference type="SAM" id="SignalP"/>
    </source>
</evidence>
<dbReference type="PROSITE" id="PS51257">
    <property type="entry name" value="PROKAR_LIPOPROTEIN"/>
    <property type="match status" value="1"/>
</dbReference>
<dbReference type="InterPro" id="IPR028082">
    <property type="entry name" value="Peripla_BP_I"/>
</dbReference>
<dbReference type="CDD" id="cd19995">
    <property type="entry name" value="PBP1_ABC_xylose_binding-like"/>
    <property type="match status" value="1"/>
</dbReference>
<organism evidence="5 6">
    <name type="scientific">Cryptosporangium japonicum</name>
    <dbReference type="NCBI Taxonomy" id="80872"/>
    <lineage>
        <taxon>Bacteria</taxon>
        <taxon>Bacillati</taxon>
        <taxon>Actinomycetota</taxon>
        <taxon>Actinomycetes</taxon>
        <taxon>Cryptosporangiales</taxon>
        <taxon>Cryptosporangiaceae</taxon>
        <taxon>Cryptosporangium</taxon>
    </lineage>
</organism>
<keyword evidence="6" id="KW-1185">Reference proteome</keyword>
<dbReference type="Gene3D" id="3.40.50.2300">
    <property type="match status" value="2"/>
</dbReference>
<evidence type="ECO:0000313" key="6">
    <source>
        <dbReference type="Proteomes" id="UP001500967"/>
    </source>
</evidence>
<comment type="subcellular location">
    <subcellularLocation>
        <location evidence="1">Cell envelope</location>
    </subcellularLocation>
</comment>
<dbReference type="InterPro" id="IPR025997">
    <property type="entry name" value="SBP_2_dom"/>
</dbReference>
<proteinExistence type="predicted"/>
<dbReference type="InterPro" id="IPR050555">
    <property type="entry name" value="Bact_Solute-Bind_Prot2"/>
</dbReference>
<feature type="domain" description="Periplasmic binding protein" evidence="4">
    <location>
        <begin position="41"/>
        <end position="305"/>
    </location>
</feature>
<dbReference type="PANTHER" id="PTHR30036">
    <property type="entry name" value="D-XYLOSE-BINDING PERIPLASMIC PROTEIN"/>
    <property type="match status" value="1"/>
</dbReference>
<dbReference type="SUPFAM" id="SSF53822">
    <property type="entry name" value="Periplasmic binding protein-like I"/>
    <property type="match status" value="1"/>
</dbReference>
<dbReference type="EMBL" id="BAAAGX010000020">
    <property type="protein sequence ID" value="GAA0261009.1"/>
    <property type="molecule type" value="Genomic_DNA"/>
</dbReference>
<evidence type="ECO:0000313" key="5">
    <source>
        <dbReference type="EMBL" id="GAA0261009.1"/>
    </source>
</evidence>
<dbReference type="Proteomes" id="UP001500967">
    <property type="component" value="Unassembled WGS sequence"/>
</dbReference>
<gene>
    <name evidence="5" type="ORF">GCM10009539_53200</name>
</gene>
<keyword evidence="2 3" id="KW-0732">Signal</keyword>
<evidence type="ECO:0000259" key="4">
    <source>
        <dbReference type="Pfam" id="PF13407"/>
    </source>
</evidence>
<dbReference type="Pfam" id="PF13407">
    <property type="entry name" value="Peripla_BP_4"/>
    <property type="match status" value="1"/>
</dbReference>
<protein>
    <submittedName>
        <fullName evidence="5">Sugar ABC transporter substrate-binding protein</fullName>
    </submittedName>
</protein>
<comment type="caution">
    <text evidence="5">The sequence shown here is derived from an EMBL/GenBank/DDBJ whole genome shotgun (WGS) entry which is preliminary data.</text>
</comment>
<feature type="chain" id="PRO_5045075246" evidence="3">
    <location>
        <begin position="23"/>
        <end position="366"/>
    </location>
</feature>
<dbReference type="PANTHER" id="PTHR30036:SF1">
    <property type="entry name" value="D-XYLOSE-BINDING PERIPLASMIC PROTEIN"/>
    <property type="match status" value="1"/>
</dbReference>
<accession>A0ABN0UTF0</accession>